<dbReference type="InterPro" id="IPR051058">
    <property type="entry name" value="GDSL_Est/Lipase"/>
</dbReference>
<evidence type="ECO:0000256" key="1">
    <source>
        <dbReference type="ARBA" id="ARBA00022801"/>
    </source>
</evidence>
<feature type="chain" id="PRO_5040282280" description="Carbohydrate esterase family 16 protein" evidence="2">
    <location>
        <begin position="21"/>
        <end position="310"/>
    </location>
</feature>
<dbReference type="Gene3D" id="3.40.50.1110">
    <property type="entry name" value="SGNH hydrolase"/>
    <property type="match status" value="1"/>
</dbReference>
<dbReference type="Pfam" id="PF00657">
    <property type="entry name" value="Lipase_GDSL"/>
    <property type="match status" value="1"/>
</dbReference>
<feature type="signal peptide" evidence="2">
    <location>
        <begin position="1"/>
        <end position="20"/>
    </location>
</feature>
<organism evidence="3 4">
    <name type="scientific">Lyophyllum shimeji</name>
    <name type="common">Hon-shimeji</name>
    <name type="synonym">Tricholoma shimeji</name>
    <dbReference type="NCBI Taxonomy" id="47721"/>
    <lineage>
        <taxon>Eukaryota</taxon>
        <taxon>Fungi</taxon>
        <taxon>Dikarya</taxon>
        <taxon>Basidiomycota</taxon>
        <taxon>Agaricomycotina</taxon>
        <taxon>Agaricomycetes</taxon>
        <taxon>Agaricomycetidae</taxon>
        <taxon>Agaricales</taxon>
        <taxon>Tricholomatineae</taxon>
        <taxon>Lyophyllaceae</taxon>
        <taxon>Lyophyllum</taxon>
    </lineage>
</organism>
<dbReference type="Proteomes" id="UP001063166">
    <property type="component" value="Unassembled WGS sequence"/>
</dbReference>
<dbReference type="AlphaFoldDB" id="A0A9P3PYS8"/>
<dbReference type="InterPro" id="IPR001087">
    <property type="entry name" value="GDSL"/>
</dbReference>
<keyword evidence="1" id="KW-0378">Hydrolase</keyword>
<evidence type="ECO:0008006" key="5">
    <source>
        <dbReference type="Google" id="ProtNLM"/>
    </source>
</evidence>
<protein>
    <recommendedName>
        <fullName evidence="5">Carbohydrate esterase family 16 protein</fullName>
    </recommendedName>
</protein>
<gene>
    <name evidence="3" type="ORF">LshimejAT787_1701220</name>
</gene>
<evidence type="ECO:0000256" key="2">
    <source>
        <dbReference type="SAM" id="SignalP"/>
    </source>
</evidence>
<name>A0A9P3PYS8_LYOSH</name>
<accession>A0A9P3PYS8</accession>
<comment type="caution">
    <text evidence="3">The sequence shown here is derived from an EMBL/GenBank/DDBJ whole genome shotgun (WGS) entry which is preliminary data.</text>
</comment>
<evidence type="ECO:0000313" key="4">
    <source>
        <dbReference type="Proteomes" id="UP001063166"/>
    </source>
</evidence>
<dbReference type="GO" id="GO:0016788">
    <property type="term" value="F:hydrolase activity, acting on ester bonds"/>
    <property type="evidence" value="ECO:0007669"/>
    <property type="project" value="InterPro"/>
</dbReference>
<proteinExistence type="predicted"/>
<dbReference type="InterPro" id="IPR036514">
    <property type="entry name" value="SGNH_hydro_sf"/>
</dbReference>
<dbReference type="PANTHER" id="PTHR45648:SF22">
    <property type="entry name" value="GDSL LIPASE_ACYLHYDROLASE FAMILY PROTEIN (AFU_ORTHOLOGUE AFUA_4G14700)"/>
    <property type="match status" value="1"/>
</dbReference>
<sequence>MALTFLVCNHISLLFSAALAAAPAVASILDSTRFIFTFGDSYTTEGWNGSGDPLSAGVTWCSSAGPNWARQFTTLTKNTQLVNLAVSGATSDKDIVFASPPDFRSQVTSFTTYVAPFPDKVAWTGNNSIFTVSFGTNDVNNSYKNTDGNGTSLYSRDLDSYFATVDRLYAAGARRFLFNNVVPFDRAQTGISQGPTLQAKLKDSILEFNSQLASKAQTYCASKAGITCAVFDTHALFTIVMDNFRRFGFATPDGVCNSYAARGSCTVDPTVDSTCLGPISAYVWKDGLHPATGADTLWAKGVIAQLSTIN</sequence>
<keyword evidence="4" id="KW-1185">Reference proteome</keyword>
<reference evidence="3" key="1">
    <citation type="submission" date="2022-07" db="EMBL/GenBank/DDBJ databases">
        <title>The genome of Lyophyllum shimeji provides insight into the initial evolution of ectomycorrhizal fungal genome.</title>
        <authorList>
            <person name="Kobayashi Y."/>
            <person name="Shibata T."/>
            <person name="Hirakawa H."/>
            <person name="Shigenobu S."/>
            <person name="Nishiyama T."/>
            <person name="Yamada A."/>
            <person name="Hasebe M."/>
            <person name="Kawaguchi M."/>
        </authorList>
    </citation>
    <scope>NUCLEOTIDE SEQUENCE</scope>
    <source>
        <strain evidence="3">AT787</strain>
    </source>
</reference>
<dbReference type="PANTHER" id="PTHR45648">
    <property type="entry name" value="GDSL LIPASE/ACYLHYDROLASE FAMILY PROTEIN (AFU_ORTHOLOGUE AFUA_4G14700)"/>
    <property type="match status" value="1"/>
</dbReference>
<dbReference type="SUPFAM" id="SSF52266">
    <property type="entry name" value="SGNH hydrolase"/>
    <property type="match status" value="1"/>
</dbReference>
<keyword evidence="2" id="KW-0732">Signal</keyword>
<dbReference type="CDD" id="cd01846">
    <property type="entry name" value="fatty_acyltransferase_like"/>
    <property type="match status" value="1"/>
</dbReference>
<evidence type="ECO:0000313" key="3">
    <source>
        <dbReference type="EMBL" id="GLB44495.1"/>
    </source>
</evidence>
<dbReference type="OrthoDB" id="1600564at2759"/>
<dbReference type="EMBL" id="BRPK01000017">
    <property type="protein sequence ID" value="GLB44495.1"/>
    <property type="molecule type" value="Genomic_DNA"/>
</dbReference>